<dbReference type="EMBL" id="JACRTJ010000014">
    <property type="protein sequence ID" value="MBC8598883.1"/>
    <property type="molecule type" value="Genomic_DNA"/>
</dbReference>
<comment type="caution">
    <text evidence="10">The sequence shown here is derived from an EMBL/GenBank/DDBJ whole genome shotgun (WGS) entry which is preliminary data.</text>
</comment>
<evidence type="ECO:0000256" key="3">
    <source>
        <dbReference type="ARBA" id="ARBA00022448"/>
    </source>
</evidence>
<dbReference type="InterPro" id="IPR027470">
    <property type="entry name" value="Cation_efflux_CTD"/>
</dbReference>
<organism evidence="10 11">
    <name type="scientific">Enterocloster hominis</name>
    <name type="common">ex Liu et al. 2021</name>
    <dbReference type="NCBI Taxonomy" id="2763663"/>
    <lineage>
        <taxon>Bacteria</taxon>
        <taxon>Bacillati</taxon>
        <taxon>Bacillota</taxon>
        <taxon>Clostridia</taxon>
        <taxon>Lachnospirales</taxon>
        <taxon>Lachnospiraceae</taxon>
        <taxon>Enterocloster</taxon>
    </lineage>
</organism>
<dbReference type="SUPFAM" id="SSF161111">
    <property type="entry name" value="Cation efflux protein transmembrane domain-like"/>
    <property type="match status" value="1"/>
</dbReference>
<proteinExistence type="inferred from homology"/>
<dbReference type="Gene3D" id="1.20.1510.10">
    <property type="entry name" value="Cation efflux protein transmembrane domain"/>
    <property type="match status" value="1"/>
</dbReference>
<dbReference type="RefSeq" id="WP_022273878.1">
    <property type="nucleotide sequence ID" value="NZ_JACRTJ010000014.1"/>
</dbReference>
<comment type="similarity">
    <text evidence="2">Belongs to the cation diffusion facilitator (CDF) transporter (TC 2.A.4) family.</text>
</comment>
<protein>
    <submittedName>
        <fullName evidence="10">Cation transporter</fullName>
    </submittedName>
</protein>
<keyword evidence="11" id="KW-1185">Reference proteome</keyword>
<dbReference type="NCBIfam" id="TIGR01297">
    <property type="entry name" value="CDF"/>
    <property type="match status" value="1"/>
</dbReference>
<evidence type="ECO:0000256" key="7">
    <source>
        <dbReference type="SAM" id="Phobius"/>
    </source>
</evidence>
<evidence type="ECO:0000256" key="6">
    <source>
        <dbReference type="ARBA" id="ARBA00023136"/>
    </source>
</evidence>
<dbReference type="Gene3D" id="3.30.70.1350">
    <property type="entry name" value="Cation efflux protein, cytoplasmic domain"/>
    <property type="match status" value="1"/>
</dbReference>
<gene>
    <name evidence="10" type="ORF">H8708_06515</name>
</gene>
<evidence type="ECO:0000256" key="4">
    <source>
        <dbReference type="ARBA" id="ARBA00022692"/>
    </source>
</evidence>
<dbReference type="InterPro" id="IPR036837">
    <property type="entry name" value="Cation_efflux_CTD_sf"/>
</dbReference>
<evidence type="ECO:0000313" key="11">
    <source>
        <dbReference type="Proteomes" id="UP000647491"/>
    </source>
</evidence>
<dbReference type="InterPro" id="IPR058533">
    <property type="entry name" value="Cation_efflux_TM"/>
</dbReference>
<feature type="transmembrane region" description="Helical" evidence="7">
    <location>
        <begin position="95"/>
        <end position="112"/>
    </location>
</feature>
<feature type="transmembrane region" description="Helical" evidence="7">
    <location>
        <begin position="195"/>
        <end position="215"/>
    </location>
</feature>
<evidence type="ECO:0000259" key="9">
    <source>
        <dbReference type="Pfam" id="PF16916"/>
    </source>
</evidence>
<dbReference type="InterPro" id="IPR027469">
    <property type="entry name" value="Cation_efflux_TMD_sf"/>
</dbReference>
<evidence type="ECO:0000256" key="2">
    <source>
        <dbReference type="ARBA" id="ARBA00008114"/>
    </source>
</evidence>
<evidence type="ECO:0000256" key="1">
    <source>
        <dbReference type="ARBA" id="ARBA00004141"/>
    </source>
</evidence>
<dbReference type="PANTHER" id="PTHR43840:SF15">
    <property type="entry name" value="MITOCHONDRIAL METAL TRANSPORTER 1-RELATED"/>
    <property type="match status" value="1"/>
</dbReference>
<keyword evidence="4 7" id="KW-0812">Transmembrane</keyword>
<comment type="subcellular location">
    <subcellularLocation>
        <location evidence="1">Membrane</location>
        <topology evidence="1">Multi-pass membrane protein</topology>
    </subcellularLocation>
</comment>
<feature type="domain" description="Cation efflux protein transmembrane" evidence="8">
    <location>
        <begin position="31"/>
        <end position="223"/>
    </location>
</feature>
<name>A0ABR7NRY5_9FIRM</name>
<feature type="domain" description="Cation efflux protein cytoplasmic" evidence="9">
    <location>
        <begin position="227"/>
        <end position="303"/>
    </location>
</feature>
<evidence type="ECO:0000256" key="5">
    <source>
        <dbReference type="ARBA" id="ARBA00022989"/>
    </source>
</evidence>
<keyword evidence="3" id="KW-0813">Transport</keyword>
<dbReference type="Proteomes" id="UP000647491">
    <property type="component" value="Unassembled WGS sequence"/>
</dbReference>
<feature type="transmembrane region" description="Helical" evidence="7">
    <location>
        <begin position="132"/>
        <end position="151"/>
    </location>
</feature>
<keyword evidence="5 7" id="KW-1133">Transmembrane helix</keyword>
<accession>A0ABR7NRY5</accession>
<keyword evidence="6 7" id="KW-0472">Membrane</keyword>
<dbReference type="InterPro" id="IPR002524">
    <property type="entry name" value="Cation_efflux"/>
</dbReference>
<reference evidence="10 11" key="1">
    <citation type="submission" date="2020-08" db="EMBL/GenBank/DDBJ databases">
        <title>Genome public.</title>
        <authorList>
            <person name="Liu C."/>
            <person name="Sun Q."/>
        </authorList>
    </citation>
    <scope>NUCLEOTIDE SEQUENCE [LARGE SCALE GENOMIC DNA]</scope>
    <source>
        <strain evidence="10 11">BX10</strain>
    </source>
</reference>
<evidence type="ECO:0000259" key="8">
    <source>
        <dbReference type="Pfam" id="PF01545"/>
    </source>
</evidence>
<feature type="transmembrane region" description="Helical" evidence="7">
    <location>
        <begin position="24"/>
        <end position="43"/>
    </location>
</feature>
<dbReference type="SUPFAM" id="SSF160240">
    <property type="entry name" value="Cation efflux protein cytoplasmic domain-like"/>
    <property type="match status" value="1"/>
</dbReference>
<dbReference type="PANTHER" id="PTHR43840">
    <property type="entry name" value="MITOCHONDRIAL METAL TRANSPORTER 1-RELATED"/>
    <property type="match status" value="1"/>
</dbReference>
<dbReference type="InterPro" id="IPR050291">
    <property type="entry name" value="CDF_Transporter"/>
</dbReference>
<evidence type="ECO:0000313" key="10">
    <source>
        <dbReference type="EMBL" id="MBC8598883.1"/>
    </source>
</evidence>
<dbReference type="Pfam" id="PF16916">
    <property type="entry name" value="ZT_dimer"/>
    <property type="match status" value="1"/>
</dbReference>
<sequence>MITLLSRIFIKNHDQAEDQGVRRAYGMLCSIVGIGLNVLLFMGKYLAGVLSGSIAITADAFNNLSDAGSSFITLVGFRFSGMKPDADHPFGHGRFEYISGFGVSMVIMLMGFELLKTSIEKIRTPEPVEAGVLPVLILCVSICVKLYMSYYNRKIGTRIDSEAMKATAMDSLSDSVATLAVLFSMMVAHFTGYNIDGWCGCIVACFVLYAGYSAARDTLNPLLGQPPSPEFVEEIKKLVLAHEEIIGIHDLVVHDYGPGRRMISLHGEVPGNSDIFEIHDVIDRIEKELNQKLGCEAVIHMDPIEVNNEKVAEIRRILALKIAERLEGVTIHDLRMVQGPTHTNLVFDAVVPYGFHRTHAQVKEEIEKIVQETWENYYAVIQVEQSYI</sequence>
<dbReference type="Pfam" id="PF01545">
    <property type="entry name" value="Cation_efflux"/>
    <property type="match status" value="1"/>
</dbReference>